<dbReference type="InterPro" id="IPR024655">
    <property type="entry name" value="Asl1_glyco_hydro_catalytic"/>
</dbReference>
<dbReference type="Proteomes" id="UP000627292">
    <property type="component" value="Unassembled WGS sequence"/>
</dbReference>
<proteinExistence type="predicted"/>
<dbReference type="InterPro" id="IPR013783">
    <property type="entry name" value="Ig-like_fold"/>
</dbReference>
<dbReference type="SUPFAM" id="SSF49265">
    <property type="entry name" value="Fibronectin type III"/>
    <property type="match status" value="1"/>
</dbReference>
<dbReference type="Gene3D" id="2.60.120.200">
    <property type="match status" value="1"/>
</dbReference>
<dbReference type="SUPFAM" id="SSF49899">
    <property type="entry name" value="Concanavalin A-like lectins/glucanases"/>
    <property type="match status" value="1"/>
</dbReference>
<dbReference type="InterPro" id="IPR013320">
    <property type="entry name" value="ConA-like_dom_sf"/>
</dbReference>
<dbReference type="SUPFAM" id="SSF51445">
    <property type="entry name" value="(Trans)glycosidases"/>
    <property type="match status" value="1"/>
</dbReference>
<dbReference type="EMBL" id="BMIB01000003">
    <property type="protein sequence ID" value="GGH68885.1"/>
    <property type="molecule type" value="Genomic_DNA"/>
</dbReference>
<dbReference type="PANTHER" id="PTHR34154">
    <property type="entry name" value="ALKALI-SENSITIVE LINKAGE PROTEIN 1"/>
    <property type="match status" value="1"/>
</dbReference>
<gene>
    <name evidence="2" type="ORF">GCM10011379_25620</name>
</gene>
<organism evidence="2 3">
    <name type="scientific">Filimonas zeae</name>
    <dbReference type="NCBI Taxonomy" id="1737353"/>
    <lineage>
        <taxon>Bacteria</taxon>
        <taxon>Pseudomonadati</taxon>
        <taxon>Bacteroidota</taxon>
        <taxon>Chitinophagia</taxon>
        <taxon>Chitinophagales</taxon>
        <taxon>Chitinophagaceae</taxon>
        <taxon>Filimonas</taxon>
    </lineage>
</organism>
<evidence type="ECO:0000259" key="1">
    <source>
        <dbReference type="PROSITE" id="PS50853"/>
    </source>
</evidence>
<sequence>MACLCTTGNAQTPVLPVKGTLSNTLFSSRTFTNATQVDTVMKPVTLPASYTLEVTGRVNAAAGRGLDIEARNASFKGFRLSMGASGVSNTASLNSPQALSVFPAATQQTLRIAVKNDSAFYYHNGAFIQAGTLADVKDIVNGAEVNDPVVPVKDTAVYLTGWAGVNGNNSGTPADYGWAYNGTTNTGLFTIANNTAGVRYMDVTTTANTHTYNGAAWTGRAMYVRWDGSDIANACYTYPVTLQANTTYTFSMLQGYVSNATGGKTLTVGVGKTTAASARFASQSFTPAGTKNLVRSNFTFTTQEAGTYYLSITGTWGLYSIGELQLKATNLIANWAGTDTSKAGSPATYGWALTGTTTALFNTANSGSGVRYMDVTTTANTHTYNNSAWTGRVLYLRWDNSAITGACYSYPVTLEANTTYDFTMLHSYVSNATGSKYITAGIGKTTSAADRLATHTFSPEGTKALKRESFLFTSQEAGVYYLTFTGSWALYSVADLSVTKAQITPRFLFGKNYASGAVNMDIASVTYDEGAYAPSSVLVQTKQNTTITDSIAFFPSSVNINYIVPGKTDLHLTGDFSPLVNSTVQLNSNDAWLFLDNVKPSTVTAGMLSNIYINGVSASGNTSARIAIYKNGTVIIPNGNVTSQAALQVYTQASLGGSSRTMEIQTYHNNLGAFDNAIRSFVLKRGYSATFATNADGSGYSRVFVANDRDLVVNVMPEGLVATTSFIRVFKWDWVSKKGWAGGGNALDKVNATWYYDWNIAGQTTSNQQYAIIRQHGGWPSWTDIGNKQNVNHLLGFNEPDRPDQANMTIEEALSQWPEMMKSGLRIGSPAPSNPNSWLYNFISKCDSLNYRVDYVAIHCYWNSRTPEQWYSGLKAVYDQVKRPLWITEWNNGANWTGEAWPSTVPEQQAKQLADLQGILRVLDTCSFVERYSIYNWVEDKRAMILADTLTPAGRYYAANKSDFAYNPQKAFTHTWKLVAAPLSGAIDTSDYFRVRLSWRDLNGELGGKYVLERKRDGIDADFTTVQEFTGYTAGSTLTYTDSVYSKATYRVKAYNTALSASVYSALYEVLRDNAPQAPASLTGTALASTKNQLNWTAAATARSYNLKRSLSASGPFATIAARTTGLSFADDNLTPSTNYYYVVTSLNSAGESVNSTVLTLRTKDLVAPAGVVNPRVASGDGRVTLTWDFMYDASYNILRSATVNGTYSTIATNVNTVRYVDTYNISNNSTYYYKLVAYNAAGSSPQTAALTATPKAGQHLHLNFNENTGTFAEDTWGAFHGSLQNSAVWASGQNDAAVQLVKASSSYVGLPAGVVSELNNFTIAAWVKLPANQGNNTRLFDFGNGTGTFMVLVPKIDQTVRYKITCPAGTYDRYIPYAVPLDSWVHLTISQSGNVFKLYANGVLQYTDSGATVKPSDMGVTAINYLGRSQFPADPYSDHIYDDFRIYNYALNAADIATLAASSTALVTNTQSAAPAFAGTPDMEIQVYPNPASSVVYLSGLKGKAGSYTLYNNNGAAVAQGVVQQNSIVLPASITNGVYFLQLYSGNSLLVRKRVMVLR</sequence>
<dbReference type="Pfam" id="PF13385">
    <property type="entry name" value="Laminin_G_3"/>
    <property type="match status" value="1"/>
</dbReference>
<dbReference type="PANTHER" id="PTHR34154:SF3">
    <property type="entry name" value="ALKALI-SENSITIVE LINKAGE PROTEIN 1"/>
    <property type="match status" value="1"/>
</dbReference>
<dbReference type="NCBIfam" id="TIGR04183">
    <property type="entry name" value="Por_Secre_tail"/>
    <property type="match status" value="1"/>
</dbReference>
<dbReference type="PROSITE" id="PS50853">
    <property type="entry name" value="FN3"/>
    <property type="match status" value="1"/>
</dbReference>
<dbReference type="Pfam" id="PF11790">
    <property type="entry name" value="Glyco_hydro_cc"/>
    <property type="match status" value="1"/>
</dbReference>
<dbReference type="Gene3D" id="3.20.20.80">
    <property type="entry name" value="Glycosidases"/>
    <property type="match status" value="1"/>
</dbReference>
<protein>
    <recommendedName>
        <fullName evidence="1">Fibronectin type-III domain-containing protein</fullName>
    </recommendedName>
</protein>
<dbReference type="InterPro" id="IPR053183">
    <property type="entry name" value="ASL1"/>
</dbReference>
<dbReference type="Gene3D" id="2.60.20.10">
    <property type="entry name" value="Crystallins"/>
    <property type="match status" value="1"/>
</dbReference>
<dbReference type="SMART" id="SM00060">
    <property type="entry name" value="FN3"/>
    <property type="match status" value="2"/>
</dbReference>
<dbReference type="InterPro" id="IPR036116">
    <property type="entry name" value="FN3_sf"/>
</dbReference>
<accession>A0A917J180</accession>
<feature type="domain" description="Fibronectin type-III" evidence="1">
    <location>
        <begin position="1078"/>
        <end position="1166"/>
    </location>
</feature>
<comment type="caution">
    <text evidence="2">The sequence shown here is derived from an EMBL/GenBank/DDBJ whole genome shotgun (WGS) entry which is preliminary data.</text>
</comment>
<dbReference type="CDD" id="cd00063">
    <property type="entry name" value="FN3"/>
    <property type="match status" value="2"/>
</dbReference>
<dbReference type="InterPro" id="IPR026444">
    <property type="entry name" value="Secre_tail"/>
</dbReference>
<reference evidence="2" key="2">
    <citation type="submission" date="2020-09" db="EMBL/GenBank/DDBJ databases">
        <authorList>
            <person name="Sun Q."/>
            <person name="Zhou Y."/>
        </authorList>
    </citation>
    <scope>NUCLEOTIDE SEQUENCE</scope>
    <source>
        <strain evidence="2">CGMCC 1.15290</strain>
    </source>
</reference>
<dbReference type="Pfam" id="PF18962">
    <property type="entry name" value="Por_Secre_tail"/>
    <property type="match status" value="1"/>
</dbReference>
<reference evidence="2" key="1">
    <citation type="journal article" date="2014" name="Int. J. Syst. Evol. Microbiol.">
        <title>Complete genome sequence of Corynebacterium casei LMG S-19264T (=DSM 44701T), isolated from a smear-ripened cheese.</title>
        <authorList>
            <consortium name="US DOE Joint Genome Institute (JGI-PGF)"/>
            <person name="Walter F."/>
            <person name="Albersmeier A."/>
            <person name="Kalinowski J."/>
            <person name="Ruckert C."/>
        </authorList>
    </citation>
    <scope>NUCLEOTIDE SEQUENCE</scope>
    <source>
        <strain evidence="2">CGMCC 1.15290</strain>
    </source>
</reference>
<dbReference type="GO" id="GO:0004553">
    <property type="term" value="F:hydrolase activity, hydrolyzing O-glycosyl compounds"/>
    <property type="evidence" value="ECO:0007669"/>
    <property type="project" value="UniProtKB-ARBA"/>
</dbReference>
<dbReference type="GO" id="GO:0005975">
    <property type="term" value="P:carbohydrate metabolic process"/>
    <property type="evidence" value="ECO:0007669"/>
    <property type="project" value="UniProtKB-ARBA"/>
</dbReference>
<dbReference type="Gene3D" id="2.60.40.10">
    <property type="entry name" value="Immunoglobulins"/>
    <property type="match status" value="2"/>
</dbReference>
<dbReference type="InterPro" id="IPR003961">
    <property type="entry name" value="FN3_dom"/>
</dbReference>
<name>A0A917J180_9BACT</name>
<evidence type="ECO:0000313" key="2">
    <source>
        <dbReference type="EMBL" id="GGH68885.1"/>
    </source>
</evidence>
<dbReference type="InterPro" id="IPR017853">
    <property type="entry name" value="GH"/>
</dbReference>
<evidence type="ECO:0000313" key="3">
    <source>
        <dbReference type="Proteomes" id="UP000627292"/>
    </source>
</evidence>
<keyword evidence="3" id="KW-1185">Reference proteome</keyword>